<dbReference type="Proteomes" id="UP000250123">
    <property type="component" value="Chromosome SHEWBE"/>
</dbReference>
<protein>
    <submittedName>
        <fullName evidence="2">Uncharacterized protein</fullName>
    </submittedName>
</protein>
<dbReference type="AlphaFoldDB" id="A0A330LZN2"/>
<proteinExistence type="predicted"/>
<name>A0A330LZN2_9GAMM</name>
<sequence>MRSSKRTAPSAATSMEPKGWSPASRASFASSTQRRRCCISDPFTINCSSYPCVGSIKNEASHYKSITYRFYHKCSMSLLSINLIEPVNDIFDVVNAIKRQGSSGLIKRPMINNCGCLGYIQGLGIITLNQ</sequence>
<accession>A0A330LZN2</accession>
<feature type="region of interest" description="Disordered" evidence="1">
    <location>
        <begin position="1"/>
        <end position="32"/>
    </location>
</feature>
<organism evidence="2 3">
    <name type="scientific">Shewanella benthica</name>
    <dbReference type="NCBI Taxonomy" id="43661"/>
    <lineage>
        <taxon>Bacteria</taxon>
        <taxon>Pseudomonadati</taxon>
        <taxon>Pseudomonadota</taxon>
        <taxon>Gammaproteobacteria</taxon>
        <taxon>Alteromonadales</taxon>
        <taxon>Shewanellaceae</taxon>
        <taxon>Shewanella</taxon>
    </lineage>
</organism>
<evidence type="ECO:0000313" key="2">
    <source>
        <dbReference type="EMBL" id="SQH75452.1"/>
    </source>
</evidence>
<feature type="compositionally biased region" description="Polar residues" evidence="1">
    <location>
        <begin position="1"/>
        <end position="13"/>
    </location>
</feature>
<dbReference type="EMBL" id="LS483452">
    <property type="protein sequence ID" value="SQH75452.1"/>
    <property type="molecule type" value="Genomic_DNA"/>
</dbReference>
<dbReference type="KEGG" id="sbk:SHEWBE_1486"/>
<reference evidence="3" key="1">
    <citation type="submission" date="2018-06" db="EMBL/GenBank/DDBJ databases">
        <authorList>
            <person name="Cea G.-C."/>
            <person name="William W."/>
        </authorList>
    </citation>
    <scope>NUCLEOTIDE SEQUENCE [LARGE SCALE GENOMIC DNA]</scope>
    <source>
        <strain evidence="3">DB21MT-2</strain>
    </source>
</reference>
<gene>
    <name evidence="2" type="ORF">SHEWBE_1486</name>
</gene>
<evidence type="ECO:0000256" key="1">
    <source>
        <dbReference type="SAM" id="MobiDB-lite"/>
    </source>
</evidence>
<evidence type="ECO:0000313" key="3">
    <source>
        <dbReference type="Proteomes" id="UP000250123"/>
    </source>
</evidence>